<dbReference type="RefSeq" id="WP_380585731.1">
    <property type="nucleotide sequence ID" value="NZ_JBHSQJ010000084.1"/>
</dbReference>
<reference evidence="4" key="1">
    <citation type="journal article" date="2019" name="Int. J. Syst. Evol. Microbiol.">
        <title>The Global Catalogue of Microorganisms (GCM) 10K type strain sequencing project: providing services to taxonomists for standard genome sequencing and annotation.</title>
        <authorList>
            <consortium name="The Broad Institute Genomics Platform"/>
            <consortium name="The Broad Institute Genome Sequencing Center for Infectious Disease"/>
            <person name="Wu L."/>
            <person name="Ma J."/>
        </authorList>
    </citation>
    <scope>NUCLEOTIDE SEQUENCE [LARGE SCALE GENOMIC DNA]</scope>
    <source>
        <strain evidence="4">JCM 4816</strain>
    </source>
</reference>
<dbReference type="EMBL" id="JBHSQJ010000084">
    <property type="protein sequence ID" value="MFC5909706.1"/>
    <property type="molecule type" value="Genomic_DNA"/>
</dbReference>
<dbReference type="Gene3D" id="2.30.110.10">
    <property type="entry name" value="Electron Transport, Fmn-binding Protein, Chain A"/>
    <property type="match status" value="1"/>
</dbReference>
<dbReference type="PANTHER" id="PTHR42815">
    <property type="entry name" value="FAD-BINDING, PUTATIVE (AFU_ORTHOLOGUE AFUA_6G07600)-RELATED"/>
    <property type="match status" value="1"/>
</dbReference>
<dbReference type="Pfam" id="PF01243">
    <property type="entry name" value="PNPOx_N"/>
    <property type="match status" value="1"/>
</dbReference>
<proteinExistence type="predicted"/>
<accession>A0ABW1G4V2</accession>
<dbReference type="Proteomes" id="UP001596174">
    <property type="component" value="Unassembled WGS sequence"/>
</dbReference>
<keyword evidence="4" id="KW-1185">Reference proteome</keyword>
<dbReference type="InterPro" id="IPR011576">
    <property type="entry name" value="Pyridox_Oxase_N"/>
</dbReference>
<protein>
    <submittedName>
        <fullName evidence="3">Pyridoxamine 5'-phosphate oxidase family protein</fullName>
    </submittedName>
</protein>
<evidence type="ECO:0000256" key="1">
    <source>
        <dbReference type="SAM" id="MobiDB-lite"/>
    </source>
</evidence>
<evidence type="ECO:0000313" key="3">
    <source>
        <dbReference type="EMBL" id="MFC5909706.1"/>
    </source>
</evidence>
<organism evidence="3 4">
    <name type="scientific">Streptacidiphilus monticola</name>
    <dbReference type="NCBI Taxonomy" id="2161674"/>
    <lineage>
        <taxon>Bacteria</taxon>
        <taxon>Bacillati</taxon>
        <taxon>Actinomycetota</taxon>
        <taxon>Actinomycetes</taxon>
        <taxon>Kitasatosporales</taxon>
        <taxon>Streptomycetaceae</taxon>
        <taxon>Streptacidiphilus</taxon>
    </lineage>
</organism>
<comment type="caution">
    <text evidence="3">The sequence shown here is derived from an EMBL/GenBank/DDBJ whole genome shotgun (WGS) entry which is preliminary data.</text>
</comment>
<dbReference type="SUPFAM" id="SSF50475">
    <property type="entry name" value="FMN-binding split barrel"/>
    <property type="match status" value="1"/>
</dbReference>
<evidence type="ECO:0000259" key="2">
    <source>
        <dbReference type="Pfam" id="PF01243"/>
    </source>
</evidence>
<name>A0ABW1G4V2_9ACTN</name>
<dbReference type="PANTHER" id="PTHR42815:SF2">
    <property type="entry name" value="FAD-BINDING, PUTATIVE (AFU_ORTHOLOGUE AFUA_6G07600)-RELATED"/>
    <property type="match status" value="1"/>
</dbReference>
<dbReference type="InterPro" id="IPR012349">
    <property type="entry name" value="Split_barrel_FMN-bd"/>
</dbReference>
<feature type="region of interest" description="Disordered" evidence="1">
    <location>
        <begin position="1"/>
        <end position="22"/>
    </location>
</feature>
<feature type="domain" description="Pyridoxamine 5'-phosphate oxidase N-terminal" evidence="2">
    <location>
        <begin position="180"/>
        <end position="266"/>
    </location>
</feature>
<evidence type="ECO:0000313" key="4">
    <source>
        <dbReference type="Proteomes" id="UP001596174"/>
    </source>
</evidence>
<gene>
    <name evidence="3" type="ORF">ACFP3V_21140</name>
</gene>
<sequence length="300" mass="31932">MAVLQGPGYHPGELAAQRRAGETDRAAHLARSLRTEIPDVAARFLADRQLLAVGAVDEEGRVWATVLSGPAGFATAPDPRTVRVAARPTAGDPLAPLFAEGARSRLGTLALEPTTRRRMRVNGRAVATAEGVRIRTEEVFSNCPKYIQKRQVVAASDAAVRPGPVRRGPELGVADGVRLSTADTFFLATADAEGRADISHRGGNPGFLRVLSPTRLRWPDYPGNAAFMSLGNLEVNPSAGLAVPDWETGDLLLVQGRAAVEWDAADRAVELTVDQVVHLPGALPLRWSEPEFSPANPPVG</sequence>